<evidence type="ECO:0000313" key="16">
    <source>
        <dbReference type="Proteomes" id="UP001231616"/>
    </source>
</evidence>
<name>A0ABT9H2B9_9GAMM</name>
<evidence type="ECO:0000256" key="7">
    <source>
        <dbReference type="ARBA" id="ARBA00022723"/>
    </source>
</evidence>
<comment type="caution">
    <text evidence="15">The sequence shown here is derived from an EMBL/GenBank/DDBJ whole genome shotgun (WGS) entry which is preliminary data.</text>
</comment>
<dbReference type="Proteomes" id="UP001231616">
    <property type="component" value="Unassembled WGS sequence"/>
</dbReference>
<dbReference type="RefSeq" id="WP_305894713.1">
    <property type="nucleotide sequence ID" value="NZ_JAUZVZ010000025.1"/>
</dbReference>
<evidence type="ECO:0000256" key="13">
    <source>
        <dbReference type="SAM" id="Phobius"/>
    </source>
</evidence>
<evidence type="ECO:0000256" key="8">
    <source>
        <dbReference type="ARBA" id="ARBA00022982"/>
    </source>
</evidence>
<comment type="subcellular location">
    <subcellularLocation>
        <location evidence="2">Cell membrane</location>
        <topology evidence="2">Multi-pass membrane protein</topology>
    </subcellularLocation>
</comment>
<feature type="transmembrane region" description="Helical" evidence="13">
    <location>
        <begin position="12"/>
        <end position="34"/>
    </location>
</feature>
<comment type="cofactor">
    <cofactor evidence="1">
        <name>heme b</name>
        <dbReference type="ChEBI" id="CHEBI:60344"/>
    </cofactor>
</comment>
<dbReference type="Pfam" id="PF01292">
    <property type="entry name" value="Ni_hydr_CYTB"/>
    <property type="match status" value="1"/>
</dbReference>
<reference evidence="15 16" key="1">
    <citation type="submission" date="2023-08" db="EMBL/GenBank/DDBJ databases">
        <authorList>
            <person name="Joshi A."/>
            <person name="Thite S."/>
        </authorList>
    </citation>
    <scope>NUCLEOTIDE SEQUENCE [LARGE SCALE GENOMIC DNA]</scope>
    <source>
        <strain evidence="15 16">AC40</strain>
    </source>
</reference>
<keyword evidence="3" id="KW-0813">Transport</keyword>
<proteinExistence type="inferred from homology"/>
<keyword evidence="5" id="KW-0349">Heme</keyword>
<keyword evidence="9 13" id="KW-1133">Transmembrane helix</keyword>
<dbReference type="PANTHER" id="PTHR30529">
    <property type="entry name" value="CYTOCHROME B561"/>
    <property type="match status" value="1"/>
</dbReference>
<dbReference type="PANTHER" id="PTHR30529:SF1">
    <property type="entry name" value="CYTOCHROME B561 HOMOLOG 2"/>
    <property type="match status" value="1"/>
</dbReference>
<evidence type="ECO:0000256" key="2">
    <source>
        <dbReference type="ARBA" id="ARBA00004651"/>
    </source>
</evidence>
<evidence type="ECO:0000256" key="3">
    <source>
        <dbReference type="ARBA" id="ARBA00022448"/>
    </source>
</evidence>
<evidence type="ECO:0000256" key="11">
    <source>
        <dbReference type="ARBA" id="ARBA00023136"/>
    </source>
</evidence>
<evidence type="ECO:0000256" key="1">
    <source>
        <dbReference type="ARBA" id="ARBA00001970"/>
    </source>
</evidence>
<keyword evidence="10" id="KW-0408">Iron</keyword>
<feature type="transmembrane region" description="Helical" evidence="13">
    <location>
        <begin position="54"/>
        <end position="71"/>
    </location>
</feature>
<organism evidence="15 16">
    <name type="scientific">Alkalimonas collagenimarina</name>
    <dbReference type="NCBI Taxonomy" id="400390"/>
    <lineage>
        <taxon>Bacteria</taxon>
        <taxon>Pseudomonadati</taxon>
        <taxon>Pseudomonadota</taxon>
        <taxon>Gammaproteobacteria</taxon>
        <taxon>Alkalimonas</taxon>
    </lineage>
</organism>
<feature type="transmembrane region" description="Helical" evidence="13">
    <location>
        <begin position="92"/>
        <end position="110"/>
    </location>
</feature>
<dbReference type="InterPro" id="IPR011577">
    <property type="entry name" value="Cyt_b561_bac/Ni-Hgenase"/>
</dbReference>
<keyword evidence="11 13" id="KW-0472">Membrane</keyword>
<evidence type="ECO:0000256" key="10">
    <source>
        <dbReference type="ARBA" id="ARBA00023004"/>
    </source>
</evidence>
<feature type="transmembrane region" description="Helical" evidence="13">
    <location>
        <begin position="146"/>
        <end position="163"/>
    </location>
</feature>
<sequence length="184" mass="21288">MFKNTSSRYGLVSILLHWLTALTVIGLFALGFWMIDLSYYDSWYRTAPHIHKSIGILLFIAMTTRLLWRWYSPVPRSLSSHKPWEQLISKCTHVLLYLLIFIIMMTGYLISTSDGRAIQVFTWFEVPALGELFPRQSDIAGDLHKWLAYTLIALVVLHAIAAIKHHLIDKDATLLRIFGRDKKN</sequence>
<keyword evidence="16" id="KW-1185">Reference proteome</keyword>
<evidence type="ECO:0000256" key="5">
    <source>
        <dbReference type="ARBA" id="ARBA00022617"/>
    </source>
</evidence>
<dbReference type="EMBL" id="JAUZVZ010000025">
    <property type="protein sequence ID" value="MDP4537451.1"/>
    <property type="molecule type" value="Genomic_DNA"/>
</dbReference>
<feature type="domain" description="Cytochrome b561 bacterial/Ni-hydrogenase" evidence="14">
    <location>
        <begin position="8"/>
        <end position="179"/>
    </location>
</feature>
<keyword evidence="4" id="KW-1003">Cell membrane</keyword>
<protein>
    <submittedName>
        <fullName evidence="15">Cytochrome b</fullName>
    </submittedName>
</protein>
<comment type="similarity">
    <text evidence="12">Belongs to the cytochrome b561 family.</text>
</comment>
<dbReference type="SUPFAM" id="SSF81342">
    <property type="entry name" value="Transmembrane di-heme cytochromes"/>
    <property type="match status" value="1"/>
</dbReference>
<gene>
    <name evidence="15" type="ORF">Q3O60_14755</name>
</gene>
<keyword evidence="8" id="KW-0249">Electron transport</keyword>
<evidence type="ECO:0000256" key="9">
    <source>
        <dbReference type="ARBA" id="ARBA00022989"/>
    </source>
</evidence>
<evidence type="ECO:0000256" key="6">
    <source>
        <dbReference type="ARBA" id="ARBA00022692"/>
    </source>
</evidence>
<keyword evidence="7" id="KW-0479">Metal-binding</keyword>
<evidence type="ECO:0000256" key="12">
    <source>
        <dbReference type="ARBA" id="ARBA00037975"/>
    </source>
</evidence>
<dbReference type="InterPro" id="IPR016174">
    <property type="entry name" value="Di-haem_cyt_TM"/>
</dbReference>
<accession>A0ABT9H2B9</accession>
<dbReference type="Gene3D" id="1.20.950.20">
    <property type="entry name" value="Transmembrane di-heme cytochromes, Chain C"/>
    <property type="match status" value="1"/>
</dbReference>
<evidence type="ECO:0000256" key="4">
    <source>
        <dbReference type="ARBA" id="ARBA00022475"/>
    </source>
</evidence>
<dbReference type="InterPro" id="IPR052168">
    <property type="entry name" value="Cytochrome_b561_oxidase"/>
</dbReference>
<evidence type="ECO:0000259" key="14">
    <source>
        <dbReference type="Pfam" id="PF01292"/>
    </source>
</evidence>
<evidence type="ECO:0000313" key="15">
    <source>
        <dbReference type="EMBL" id="MDP4537451.1"/>
    </source>
</evidence>
<keyword evidence="6 13" id="KW-0812">Transmembrane</keyword>